<evidence type="ECO:0000256" key="11">
    <source>
        <dbReference type="ARBA" id="ARBA00023136"/>
    </source>
</evidence>
<keyword evidence="10" id="KW-1133">Transmembrane helix</keyword>
<evidence type="ECO:0000256" key="8">
    <source>
        <dbReference type="ARBA" id="ARBA00022741"/>
    </source>
</evidence>
<evidence type="ECO:0000256" key="9">
    <source>
        <dbReference type="ARBA" id="ARBA00022840"/>
    </source>
</evidence>
<evidence type="ECO:0000256" key="1">
    <source>
        <dbReference type="ARBA" id="ARBA00004251"/>
    </source>
</evidence>
<feature type="region of interest" description="Disordered" evidence="14">
    <location>
        <begin position="58"/>
        <end position="94"/>
    </location>
</feature>
<reference evidence="16" key="1">
    <citation type="submission" date="2017-07" db="EMBL/GenBank/DDBJ databases">
        <title>Taro Niue Genome Assembly and Annotation.</title>
        <authorList>
            <person name="Atibalentja N."/>
            <person name="Keating K."/>
            <person name="Fields C.J."/>
        </authorList>
    </citation>
    <scope>NUCLEOTIDE SEQUENCE</scope>
    <source>
        <strain evidence="16">Niue_2</strain>
        <tissue evidence="16">Leaf</tissue>
    </source>
</reference>
<dbReference type="PROSITE" id="PS50011">
    <property type="entry name" value="PROTEIN_KINASE_DOM"/>
    <property type="match status" value="1"/>
</dbReference>
<feature type="compositionally biased region" description="Gly residues" evidence="14">
    <location>
        <begin position="82"/>
        <end position="92"/>
    </location>
</feature>
<evidence type="ECO:0000256" key="5">
    <source>
        <dbReference type="ARBA" id="ARBA00022527"/>
    </source>
</evidence>
<gene>
    <name evidence="16" type="ORF">Taro_005462</name>
</gene>
<keyword evidence="5" id="KW-0808">Transferase</keyword>
<dbReference type="GO" id="GO:0005886">
    <property type="term" value="C:plasma membrane"/>
    <property type="evidence" value="ECO:0007669"/>
    <property type="project" value="UniProtKB-SubCell"/>
</dbReference>
<evidence type="ECO:0000256" key="14">
    <source>
        <dbReference type="SAM" id="MobiDB-lite"/>
    </source>
</evidence>
<keyword evidence="8" id="KW-0547">Nucleotide-binding</keyword>
<keyword evidence="5" id="KW-0723">Serine/threonine-protein kinase</keyword>
<evidence type="ECO:0000259" key="15">
    <source>
        <dbReference type="PROSITE" id="PS50011"/>
    </source>
</evidence>
<evidence type="ECO:0000256" key="10">
    <source>
        <dbReference type="ARBA" id="ARBA00022989"/>
    </source>
</evidence>
<comment type="subcellular location">
    <subcellularLocation>
        <location evidence="1">Cell membrane</location>
        <topology evidence="1">Single-pass type I membrane protein</topology>
    </subcellularLocation>
</comment>
<dbReference type="Gene3D" id="3.30.200.20">
    <property type="entry name" value="Phosphorylase Kinase, domain 1"/>
    <property type="match status" value="2"/>
</dbReference>
<evidence type="ECO:0000256" key="3">
    <source>
        <dbReference type="ARBA" id="ARBA00010217"/>
    </source>
</evidence>
<evidence type="ECO:0000313" key="16">
    <source>
        <dbReference type="EMBL" id="MQL73095.1"/>
    </source>
</evidence>
<sequence length="486" mass="53558">MKQRSSSRVVATGFGSSLLRRFSSRGHRSAGSGGAEQNWRRCSASSLSISVLCFGPKKKPTSSNDGTGDGSGTSERPRPQAGAGGGEQGAAGGLPEFEGVHKFTIDELSDATEKYANWNYIGEGSSGTVYKGCLKSGEVSLCFCFILTRREMWPRQFCVMLVSILKCFRFLPYIQWLKALEIFAAQTVAIKMLDGWNKGVHGAKAFITEVSILSKTDHPNIVKMLGICTERDEMLLVYEYMPRGNLAECVYDLHDRKETLDWNTRVKIATETARGLLYLHETSNPQIIHRDLKPTNILLDNEFNTKLGDFGIAKFAPVRGEVFATETNIGTFGYSCPEYLEFGRLSERSDIYSFGVILLELLTGRAAKAPGKPFLVQWVASVCTLYSDSFFLVSLMLLVSLSLSLQSRNFLDDPDKVTQLADPSLEGRYPEHQFIRLAEIASRCTVNNQDARPSIRDVIAALEDVASQPYNVPEGGDVPSSSAPTT</sequence>
<protein>
    <recommendedName>
        <fullName evidence="15">Protein kinase domain-containing protein</fullName>
    </recommendedName>
</protein>
<dbReference type="FunFam" id="1.10.510.10:FF:000240">
    <property type="entry name" value="Lectin-domain containing receptor kinase A4.3"/>
    <property type="match status" value="1"/>
</dbReference>
<dbReference type="EMBL" id="NMUH01000154">
    <property type="protein sequence ID" value="MQL73095.1"/>
    <property type="molecule type" value="Genomic_DNA"/>
</dbReference>
<feature type="domain" description="Protein kinase" evidence="15">
    <location>
        <begin position="115"/>
        <end position="471"/>
    </location>
</feature>
<accession>A0A843TPV6</accession>
<dbReference type="GO" id="GO:0004674">
    <property type="term" value="F:protein serine/threonine kinase activity"/>
    <property type="evidence" value="ECO:0007669"/>
    <property type="project" value="UniProtKB-KW"/>
</dbReference>
<organism evidence="16 17">
    <name type="scientific">Colocasia esculenta</name>
    <name type="common">Wild taro</name>
    <name type="synonym">Arum esculentum</name>
    <dbReference type="NCBI Taxonomy" id="4460"/>
    <lineage>
        <taxon>Eukaryota</taxon>
        <taxon>Viridiplantae</taxon>
        <taxon>Streptophyta</taxon>
        <taxon>Embryophyta</taxon>
        <taxon>Tracheophyta</taxon>
        <taxon>Spermatophyta</taxon>
        <taxon>Magnoliopsida</taxon>
        <taxon>Liliopsida</taxon>
        <taxon>Araceae</taxon>
        <taxon>Aroideae</taxon>
        <taxon>Colocasieae</taxon>
        <taxon>Colocasia</taxon>
    </lineage>
</organism>
<dbReference type="GO" id="GO:0005524">
    <property type="term" value="F:ATP binding"/>
    <property type="evidence" value="ECO:0007669"/>
    <property type="project" value="UniProtKB-KW"/>
</dbReference>
<keyword evidence="13" id="KW-0325">Glycoprotein</keyword>
<evidence type="ECO:0000256" key="7">
    <source>
        <dbReference type="ARBA" id="ARBA00022729"/>
    </source>
</evidence>
<dbReference type="PROSITE" id="PS00108">
    <property type="entry name" value="PROTEIN_KINASE_ST"/>
    <property type="match status" value="1"/>
</dbReference>
<evidence type="ECO:0000256" key="12">
    <source>
        <dbReference type="ARBA" id="ARBA00023170"/>
    </source>
</evidence>
<dbReference type="SMART" id="SM00220">
    <property type="entry name" value="S_TKc"/>
    <property type="match status" value="1"/>
</dbReference>
<dbReference type="SUPFAM" id="SSF56112">
    <property type="entry name" value="Protein kinase-like (PK-like)"/>
    <property type="match status" value="1"/>
</dbReference>
<keyword evidence="7" id="KW-0732">Signal</keyword>
<evidence type="ECO:0000256" key="13">
    <source>
        <dbReference type="ARBA" id="ARBA00023180"/>
    </source>
</evidence>
<evidence type="ECO:0000313" key="17">
    <source>
        <dbReference type="Proteomes" id="UP000652761"/>
    </source>
</evidence>
<dbReference type="AlphaFoldDB" id="A0A843TPV6"/>
<keyword evidence="4" id="KW-1003">Cell membrane</keyword>
<keyword evidence="5" id="KW-0418">Kinase</keyword>
<evidence type="ECO:0000256" key="2">
    <source>
        <dbReference type="ARBA" id="ARBA00008536"/>
    </source>
</evidence>
<name>A0A843TPV6_COLES</name>
<dbReference type="GO" id="GO:0002229">
    <property type="term" value="P:defense response to oomycetes"/>
    <property type="evidence" value="ECO:0007669"/>
    <property type="project" value="UniProtKB-ARBA"/>
</dbReference>
<keyword evidence="17" id="KW-1185">Reference proteome</keyword>
<keyword evidence="9" id="KW-0067">ATP-binding</keyword>
<dbReference type="InterPro" id="IPR008271">
    <property type="entry name" value="Ser/Thr_kinase_AS"/>
</dbReference>
<evidence type="ECO:0000256" key="6">
    <source>
        <dbReference type="ARBA" id="ARBA00022692"/>
    </source>
</evidence>
<comment type="similarity">
    <text evidence="3">In the C-terminal section; belongs to the protein kinase superfamily. Ser/Thr protein kinase family.</text>
</comment>
<dbReference type="PANTHER" id="PTHR47985">
    <property type="entry name" value="OS07G0668900 PROTEIN"/>
    <property type="match status" value="1"/>
</dbReference>
<dbReference type="InterPro" id="IPR000719">
    <property type="entry name" value="Prot_kinase_dom"/>
</dbReference>
<comment type="similarity">
    <text evidence="2">In the N-terminal section; belongs to the leguminous lectin family.</text>
</comment>
<dbReference type="InterPro" id="IPR011009">
    <property type="entry name" value="Kinase-like_dom_sf"/>
</dbReference>
<keyword evidence="6" id="KW-0812">Transmembrane</keyword>
<dbReference type="PANTHER" id="PTHR47985:SF44">
    <property type="entry name" value="SERINE_THREONINE-PROTEIN KINASE PBS1"/>
    <property type="match status" value="1"/>
</dbReference>
<evidence type="ECO:0000256" key="4">
    <source>
        <dbReference type="ARBA" id="ARBA00022475"/>
    </source>
</evidence>
<feature type="region of interest" description="Disordered" evidence="14">
    <location>
        <begin position="21"/>
        <end position="41"/>
    </location>
</feature>
<dbReference type="Gene3D" id="1.10.510.10">
    <property type="entry name" value="Transferase(Phosphotransferase) domain 1"/>
    <property type="match status" value="1"/>
</dbReference>
<keyword evidence="11" id="KW-0472">Membrane</keyword>
<dbReference type="Proteomes" id="UP000652761">
    <property type="component" value="Unassembled WGS sequence"/>
</dbReference>
<comment type="caution">
    <text evidence="16">The sequence shown here is derived from an EMBL/GenBank/DDBJ whole genome shotgun (WGS) entry which is preliminary data.</text>
</comment>
<dbReference type="OrthoDB" id="4062651at2759"/>
<proteinExistence type="inferred from homology"/>
<dbReference type="Pfam" id="PF00069">
    <property type="entry name" value="Pkinase"/>
    <property type="match status" value="1"/>
</dbReference>
<keyword evidence="12" id="KW-0675">Receptor</keyword>